<evidence type="ECO:0000256" key="7">
    <source>
        <dbReference type="ARBA" id="ARBA00023065"/>
    </source>
</evidence>
<dbReference type="Proteomes" id="UP001627154">
    <property type="component" value="Unassembled WGS sequence"/>
</dbReference>
<dbReference type="SMART" id="SM01420">
    <property type="entry name" value="TRP_2"/>
    <property type="match status" value="1"/>
</dbReference>
<dbReference type="AlphaFoldDB" id="A0ABD2XL88"/>
<dbReference type="PROSITE" id="PS50297">
    <property type="entry name" value="ANK_REP_REGION"/>
    <property type="match status" value="1"/>
</dbReference>
<evidence type="ECO:0000256" key="11">
    <source>
        <dbReference type="SAM" id="MobiDB-lite"/>
    </source>
</evidence>
<dbReference type="NCBIfam" id="TIGR00870">
    <property type="entry name" value="trp"/>
    <property type="match status" value="1"/>
</dbReference>
<accession>A0ABD2XL88</accession>
<keyword evidence="2" id="KW-0813">Transport</keyword>
<feature type="compositionally biased region" description="Low complexity" evidence="11">
    <location>
        <begin position="1055"/>
        <end position="1069"/>
    </location>
</feature>
<keyword evidence="8 12" id="KW-0472">Membrane</keyword>
<feature type="domain" description="Transient receptor ion channel" evidence="13">
    <location>
        <begin position="194"/>
        <end position="256"/>
    </location>
</feature>
<dbReference type="InterPro" id="IPR002110">
    <property type="entry name" value="Ankyrin_rpt"/>
</dbReference>
<keyword evidence="4" id="KW-0677">Repeat</keyword>
<dbReference type="Pfam" id="PF00023">
    <property type="entry name" value="Ank"/>
    <property type="match status" value="1"/>
</dbReference>
<keyword evidence="7" id="KW-0406">Ion transport</keyword>
<dbReference type="InterPro" id="IPR002153">
    <property type="entry name" value="TRPC_channel"/>
</dbReference>
<feature type="transmembrane region" description="Helical" evidence="12">
    <location>
        <begin position="646"/>
        <end position="671"/>
    </location>
</feature>
<dbReference type="PANTHER" id="PTHR10117:SF47">
    <property type="entry name" value="TRANSIENT-RECEPTOR-POTENTIAL-LIKE PROTEIN"/>
    <property type="match status" value="1"/>
</dbReference>
<evidence type="ECO:0000256" key="8">
    <source>
        <dbReference type="ARBA" id="ARBA00023136"/>
    </source>
</evidence>
<evidence type="ECO:0000256" key="9">
    <source>
        <dbReference type="ARBA" id="ARBA00023303"/>
    </source>
</evidence>
<dbReference type="EMBL" id="JBJJXI010000019">
    <property type="protein sequence ID" value="KAL3406178.1"/>
    <property type="molecule type" value="Genomic_DNA"/>
</dbReference>
<feature type="compositionally biased region" description="Polar residues" evidence="11">
    <location>
        <begin position="985"/>
        <end position="1000"/>
    </location>
</feature>
<keyword evidence="15" id="KW-1185">Reference proteome</keyword>
<dbReference type="Gene3D" id="1.25.40.20">
    <property type="entry name" value="Ankyrin repeat-containing domain"/>
    <property type="match status" value="1"/>
</dbReference>
<feature type="region of interest" description="Disordered" evidence="11">
    <location>
        <begin position="945"/>
        <end position="1078"/>
    </location>
</feature>
<keyword evidence="9" id="KW-0407">Ion channel</keyword>
<evidence type="ECO:0000256" key="3">
    <source>
        <dbReference type="ARBA" id="ARBA00022692"/>
    </source>
</evidence>
<dbReference type="Pfam" id="PF00520">
    <property type="entry name" value="Ion_trans"/>
    <property type="match status" value="1"/>
</dbReference>
<comment type="subcellular location">
    <subcellularLocation>
        <location evidence="1">Membrane</location>
        <topology evidence="1">Multi-pass membrane protein</topology>
    </subcellularLocation>
</comment>
<dbReference type="GO" id="GO:0034220">
    <property type="term" value="P:monoatomic ion transmembrane transport"/>
    <property type="evidence" value="ECO:0007669"/>
    <property type="project" value="UniProtKB-KW"/>
</dbReference>
<feature type="transmembrane region" description="Helical" evidence="12">
    <location>
        <begin position="381"/>
        <end position="401"/>
    </location>
</feature>
<reference evidence="14 15" key="1">
    <citation type="journal article" date="2024" name="bioRxiv">
        <title>A reference genome for Trichogramma kaykai: A tiny desert-dwelling parasitoid wasp with competing sex-ratio distorters.</title>
        <authorList>
            <person name="Culotta J."/>
            <person name="Lindsey A.R."/>
        </authorList>
    </citation>
    <scope>NUCLEOTIDE SEQUENCE [LARGE SCALE GENOMIC DNA]</scope>
    <source>
        <strain evidence="14 15">KSX58</strain>
    </source>
</reference>
<feature type="compositionally biased region" description="Low complexity" evidence="11">
    <location>
        <begin position="953"/>
        <end position="965"/>
    </location>
</feature>
<proteinExistence type="predicted"/>
<comment type="caution">
    <text evidence="14">The sequence shown here is derived from an EMBL/GenBank/DDBJ whole genome shotgun (WGS) entry which is preliminary data.</text>
</comment>
<evidence type="ECO:0000313" key="15">
    <source>
        <dbReference type="Proteomes" id="UP001627154"/>
    </source>
</evidence>
<name>A0ABD2XL88_9HYME</name>
<evidence type="ECO:0000256" key="10">
    <source>
        <dbReference type="PROSITE-ProRule" id="PRU00023"/>
    </source>
</evidence>
<feature type="repeat" description="ANK" evidence="10">
    <location>
        <begin position="159"/>
        <end position="191"/>
    </location>
</feature>
<feature type="transmembrane region" description="Helical" evidence="12">
    <location>
        <begin position="562"/>
        <end position="587"/>
    </location>
</feature>
<keyword evidence="6 10" id="KW-0040">ANK repeat</keyword>
<dbReference type="Pfam" id="PF08344">
    <property type="entry name" value="TRP_2"/>
    <property type="match status" value="1"/>
</dbReference>
<evidence type="ECO:0000256" key="4">
    <source>
        <dbReference type="ARBA" id="ARBA00022737"/>
    </source>
</evidence>
<keyword evidence="3 12" id="KW-0812">Transmembrane</keyword>
<dbReference type="PRINTS" id="PR01097">
    <property type="entry name" value="TRNSRECEPTRP"/>
</dbReference>
<organism evidence="14 15">
    <name type="scientific">Trichogramma kaykai</name>
    <dbReference type="NCBI Taxonomy" id="54128"/>
    <lineage>
        <taxon>Eukaryota</taxon>
        <taxon>Metazoa</taxon>
        <taxon>Ecdysozoa</taxon>
        <taxon>Arthropoda</taxon>
        <taxon>Hexapoda</taxon>
        <taxon>Insecta</taxon>
        <taxon>Pterygota</taxon>
        <taxon>Neoptera</taxon>
        <taxon>Endopterygota</taxon>
        <taxon>Hymenoptera</taxon>
        <taxon>Apocrita</taxon>
        <taxon>Proctotrupomorpha</taxon>
        <taxon>Chalcidoidea</taxon>
        <taxon>Trichogrammatidae</taxon>
        <taxon>Trichogramma</taxon>
    </lineage>
</organism>
<dbReference type="InterPro" id="IPR036770">
    <property type="entry name" value="Ankyrin_rpt-contain_sf"/>
</dbReference>
<dbReference type="InterPro" id="IPR013555">
    <property type="entry name" value="TRP_dom"/>
</dbReference>
<evidence type="ECO:0000259" key="13">
    <source>
        <dbReference type="SMART" id="SM01420"/>
    </source>
</evidence>
<dbReference type="SMART" id="SM00248">
    <property type="entry name" value="ANK"/>
    <property type="match status" value="2"/>
</dbReference>
<feature type="compositionally biased region" description="Low complexity" evidence="11">
    <location>
        <begin position="1025"/>
        <end position="1040"/>
    </location>
</feature>
<sequence length="1078" mass="121382">MTIGSDNANVKEVEAAAADKSTTKTRKYNFHLPKALNREEKKYLLSVERGDLSNVRRILQASHKSSVSCTIDVNCVDSLGRGAVSLAIESENLEMLELLIVMGVETKDALLHAINEEFVEAVELLLEHEELLTGADTGGGGEVLHSWQKVDSALARYPPDMTPLMLAARKNNYEILKLLLDRGATLPVPHALRCACEDCSRTGSGDPLRASSGRLAEYRALASPSLMALSSPDPLMTAFRLSHELGELAVAEPESSREYRELREQVERFAVDLLRQTRSSSELNTLLNHVDPHRGGGSQDDGGGTRLEQAVAYRQKRFVTHPHVQRLLSAIWYEAVPGFRRMSGPRQAWTILRTGLMFPLYCAVCWLTPDARIGRHARQPFVKFIVHASSYFFFLLVLILVSQRFEEETIVGWFDTDDALSNEAAAIPQRQRGLGPSFLECVVLLYVVGFIVEEIREVWVVGLRAYLRNLWNFIDFARNTLYVAVAILRAAAYFQQRAEISEDRSAATIARENWPDFDPQLVAEGLFAAANVFSALKIVHLFSVDPHLGPLQISLGRMINDIVKFFFVYTLVLFAFACGLNQLLWYFAELERKKCYAADEGAGGDCQRWRRFSSLFESCQSLFWASFGSVGIDSFELEGIKSYTRFWGLLMFGSYSVINVIVLLNLLIAMMSNSYTIIEEHADMEWKFARTKLWMSYFEDAGTLPPPFNLLPQPKLLLSCCGCKKQTRQRHNDNSLRGRDIEHKYGSVMKALVWRYVVDAHSEQESEPVTEDHVSDLKADLSAWRCELLEILQKNGMDTSAASDVEQIMPAKKTRVWERRLMKDFRVANNNNDEDEEEEIGRLQRVPENEDVAAKWRRVARLALLRSSERRWYRVVDGTLRQSQIGRGNDRASLKNQADLRMTMEAARRYCCSAADGCPSPPRTPARLPGSGVIDPARILRVFKAPEQERCQTRSPSSTSSPLPTIANRATRNQPESSARIIYENEQQCQDPKSVTTTSGIAKRKSPAPPVRAKSPDVSNQCQQKSSRSKSSTTTTTTTSIPQLVVSPPDSANFRRSSPRVLPRVSPRVSPRKNRVWL</sequence>
<evidence type="ECO:0000313" key="14">
    <source>
        <dbReference type="EMBL" id="KAL3406178.1"/>
    </source>
</evidence>
<evidence type="ECO:0000256" key="6">
    <source>
        <dbReference type="ARBA" id="ARBA00023043"/>
    </source>
</evidence>
<keyword evidence="5 12" id="KW-1133">Transmembrane helix</keyword>
<dbReference type="PROSITE" id="PS50088">
    <property type="entry name" value="ANK_REPEAT"/>
    <property type="match status" value="1"/>
</dbReference>
<feature type="compositionally biased region" description="Polar residues" evidence="11">
    <location>
        <begin position="968"/>
        <end position="977"/>
    </location>
</feature>
<dbReference type="InterPro" id="IPR005821">
    <property type="entry name" value="Ion_trans_dom"/>
</dbReference>
<gene>
    <name evidence="14" type="ORF">TKK_001552</name>
</gene>
<protein>
    <recommendedName>
        <fullName evidence="13">Transient receptor ion channel domain-containing protein</fullName>
    </recommendedName>
</protein>
<feature type="transmembrane region" description="Helical" evidence="12">
    <location>
        <begin position="350"/>
        <end position="369"/>
    </location>
</feature>
<dbReference type="PANTHER" id="PTHR10117">
    <property type="entry name" value="TRANSIENT RECEPTOR POTENTIAL CHANNEL"/>
    <property type="match status" value="1"/>
</dbReference>
<evidence type="ECO:0000256" key="5">
    <source>
        <dbReference type="ARBA" id="ARBA00022989"/>
    </source>
</evidence>
<dbReference type="GO" id="GO:0034703">
    <property type="term" value="C:cation channel complex"/>
    <property type="evidence" value="ECO:0007669"/>
    <property type="project" value="UniProtKB-ARBA"/>
</dbReference>
<evidence type="ECO:0000256" key="1">
    <source>
        <dbReference type="ARBA" id="ARBA00004141"/>
    </source>
</evidence>
<evidence type="ECO:0000256" key="12">
    <source>
        <dbReference type="SAM" id="Phobius"/>
    </source>
</evidence>
<dbReference type="SUPFAM" id="SSF48403">
    <property type="entry name" value="Ankyrin repeat"/>
    <property type="match status" value="1"/>
</dbReference>
<evidence type="ECO:0000256" key="2">
    <source>
        <dbReference type="ARBA" id="ARBA00022448"/>
    </source>
</evidence>